<protein>
    <submittedName>
        <fullName evidence="1">Uncharacterized protein</fullName>
    </submittedName>
</protein>
<proteinExistence type="predicted"/>
<accession>A0A8S9NNL2</accession>
<name>A0A8S9NNL2_BRACR</name>
<evidence type="ECO:0000313" key="1">
    <source>
        <dbReference type="EMBL" id="KAF3506698.1"/>
    </source>
</evidence>
<dbReference type="AlphaFoldDB" id="A0A8S9NNL2"/>
<organism evidence="1 2">
    <name type="scientific">Brassica cretica</name>
    <name type="common">Mustard</name>
    <dbReference type="NCBI Taxonomy" id="69181"/>
    <lineage>
        <taxon>Eukaryota</taxon>
        <taxon>Viridiplantae</taxon>
        <taxon>Streptophyta</taxon>
        <taxon>Embryophyta</taxon>
        <taxon>Tracheophyta</taxon>
        <taxon>Spermatophyta</taxon>
        <taxon>Magnoliopsida</taxon>
        <taxon>eudicotyledons</taxon>
        <taxon>Gunneridae</taxon>
        <taxon>Pentapetalae</taxon>
        <taxon>rosids</taxon>
        <taxon>malvids</taxon>
        <taxon>Brassicales</taxon>
        <taxon>Brassicaceae</taxon>
        <taxon>Brassiceae</taxon>
        <taxon>Brassica</taxon>
    </lineage>
</organism>
<gene>
    <name evidence="1" type="ORF">F2Q69_00008151</name>
</gene>
<dbReference type="EMBL" id="QGKX02001521">
    <property type="protein sequence ID" value="KAF3506698.1"/>
    <property type="molecule type" value="Genomic_DNA"/>
</dbReference>
<dbReference type="Proteomes" id="UP000712600">
    <property type="component" value="Unassembled WGS sequence"/>
</dbReference>
<comment type="caution">
    <text evidence="1">The sequence shown here is derived from an EMBL/GenBank/DDBJ whole genome shotgun (WGS) entry which is preliminary data.</text>
</comment>
<evidence type="ECO:0000313" key="2">
    <source>
        <dbReference type="Proteomes" id="UP000712600"/>
    </source>
</evidence>
<sequence>MKVDSFERKKCLGLSSLVFIVLECCKSIFVRHRLWLEKKTVEELLALTDLWASSWAYLMGLKQIE</sequence>
<reference evidence="1" key="1">
    <citation type="submission" date="2019-12" db="EMBL/GenBank/DDBJ databases">
        <title>Genome sequencing and annotation of Brassica cretica.</title>
        <authorList>
            <person name="Studholme D.J."/>
            <person name="Sarris P."/>
        </authorList>
    </citation>
    <scope>NUCLEOTIDE SEQUENCE</scope>
    <source>
        <strain evidence="1">PFS-109/04</strain>
        <tissue evidence="1">Leaf</tissue>
    </source>
</reference>